<comment type="similarity">
    <text evidence="2">Belongs to the small GTPase superfamily. Rab family.</text>
</comment>
<dbReference type="InterPro" id="IPR001806">
    <property type="entry name" value="Small_GTPase"/>
</dbReference>
<reference evidence="7" key="2">
    <citation type="submission" date="2022-08" db="EMBL/GenBank/DDBJ databases">
        <title>Novel sulphate-reducing endosymbionts in the free-living metamonad Anaeramoeba.</title>
        <authorList>
            <person name="Jerlstrom-Hultqvist J."/>
            <person name="Cepicka I."/>
            <person name="Gallot-Lavallee L."/>
            <person name="Salas-Leiva D."/>
            <person name="Curtis B.A."/>
            <person name="Zahonova K."/>
            <person name="Pipaliya S."/>
            <person name="Dacks J."/>
            <person name="Roger A.J."/>
        </authorList>
    </citation>
    <scope>NUCLEOTIDE SEQUENCE</scope>
    <source>
        <strain evidence="7">Busselton2</strain>
    </source>
</reference>
<name>A0AAV7Y4T7_9EUKA</name>
<dbReference type="PANTHER" id="PTHR47980">
    <property type="entry name" value="LD44762P"/>
    <property type="match status" value="1"/>
</dbReference>
<dbReference type="SMART" id="SM00173">
    <property type="entry name" value="RAS"/>
    <property type="match status" value="1"/>
</dbReference>
<dbReference type="Proteomes" id="UP001146793">
    <property type="component" value="Unassembled WGS sequence"/>
</dbReference>
<dbReference type="SMART" id="SM00174">
    <property type="entry name" value="RHO"/>
    <property type="match status" value="1"/>
</dbReference>
<evidence type="ECO:0000256" key="3">
    <source>
        <dbReference type="ARBA" id="ARBA00022741"/>
    </source>
</evidence>
<organism evidence="7 9">
    <name type="scientific">Anaeramoeba flamelloides</name>
    <dbReference type="NCBI Taxonomy" id="1746091"/>
    <lineage>
        <taxon>Eukaryota</taxon>
        <taxon>Metamonada</taxon>
        <taxon>Anaeramoebidae</taxon>
        <taxon>Anaeramoeba</taxon>
    </lineage>
</organism>
<dbReference type="Pfam" id="PF00071">
    <property type="entry name" value="Ras"/>
    <property type="match status" value="1"/>
</dbReference>
<dbReference type="EMBL" id="JANTQA010000076">
    <property type="protein sequence ID" value="KAJ3423679.1"/>
    <property type="molecule type" value="Genomic_DNA"/>
</dbReference>
<dbReference type="PROSITE" id="PS00675">
    <property type="entry name" value="SIGMA54_INTERACT_1"/>
    <property type="match status" value="1"/>
</dbReference>
<dbReference type="InterPro" id="IPR005225">
    <property type="entry name" value="Small_GTP-bd"/>
</dbReference>
<dbReference type="EMBL" id="JAOAOG010000269">
    <property type="protein sequence ID" value="KAJ6234742.1"/>
    <property type="molecule type" value="Genomic_DNA"/>
</dbReference>
<dbReference type="InterPro" id="IPR050305">
    <property type="entry name" value="Small_GTPase_Rab"/>
</dbReference>
<keyword evidence="6" id="KW-0449">Lipoprotein</keyword>
<dbReference type="SMART" id="SM00177">
    <property type="entry name" value="ARF"/>
    <property type="match status" value="1"/>
</dbReference>
<dbReference type="GO" id="GO:0005525">
    <property type="term" value="F:GTP binding"/>
    <property type="evidence" value="ECO:0007669"/>
    <property type="project" value="UniProtKB-KW"/>
</dbReference>
<proteinExistence type="inferred from homology"/>
<evidence type="ECO:0000313" key="10">
    <source>
        <dbReference type="Proteomes" id="UP001150062"/>
    </source>
</evidence>
<gene>
    <name evidence="7" type="ORF">M0812_30213</name>
    <name evidence="8" type="ORF">M0813_29335</name>
</gene>
<dbReference type="FunFam" id="3.40.50.300:FF:000586">
    <property type="entry name" value="Rab family GTPase"/>
    <property type="match status" value="1"/>
</dbReference>
<dbReference type="PROSITE" id="PS51420">
    <property type="entry name" value="RHO"/>
    <property type="match status" value="1"/>
</dbReference>
<evidence type="ECO:0000256" key="4">
    <source>
        <dbReference type="ARBA" id="ARBA00023134"/>
    </source>
</evidence>
<evidence type="ECO:0000256" key="6">
    <source>
        <dbReference type="ARBA" id="ARBA00023288"/>
    </source>
</evidence>
<reference evidence="8" key="1">
    <citation type="submission" date="2022-08" db="EMBL/GenBank/DDBJ databases">
        <title>Novel sulfate-reducing endosymbionts in the free-living metamonad Anaeramoeba.</title>
        <authorList>
            <person name="Jerlstrom-Hultqvist J."/>
            <person name="Cepicka I."/>
            <person name="Gallot-Lavallee L."/>
            <person name="Salas-Leiva D."/>
            <person name="Curtis B.A."/>
            <person name="Zahonova K."/>
            <person name="Pipaliya S."/>
            <person name="Dacks J."/>
            <person name="Roger A.J."/>
        </authorList>
    </citation>
    <scope>NUCLEOTIDE SEQUENCE</scope>
    <source>
        <strain evidence="8">Schooner1</strain>
    </source>
</reference>
<comment type="subcellular location">
    <subcellularLocation>
        <location evidence="1">Endomembrane system</location>
    </subcellularLocation>
</comment>
<keyword evidence="10" id="KW-1185">Reference proteome</keyword>
<dbReference type="GO" id="GO:0003924">
    <property type="term" value="F:GTPase activity"/>
    <property type="evidence" value="ECO:0007669"/>
    <property type="project" value="InterPro"/>
</dbReference>
<dbReference type="SMART" id="SM00176">
    <property type="entry name" value="RAN"/>
    <property type="match status" value="1"/>
</dbReference>
<evidence type="ECO:0000313" key="8">
    <source>
        <dbReference type="EMBL" id="KAJ6234742.1"/>
    </source>
</evidence>
<evidence type="ECO:0000256" key="2">
    <source>
        <dbReference type="ARBA" id="ARBA00006270"/>
    </source>
</evidence>
<dbReference type="PROSITE" id="PS51417">
    <property type="entry name" value="ARF"/>
    <property type="match status" value="1"/>
</dbReference>
<dbReference type="InterPro" id="IPR027417">
    <property type="entry name" value="P-loop_NTPase"/>
</dbReference>
<protein>
    <submittedName>
        <fullName evidence="7">Ras and ef-hand domain-containing protein</fullName>
    </submittedName>
</protein>
<dbReference type="Gene3D" id="3.40.50.300">
    <property type="entry name" value="P-loop containing nucleotide triphosphate hydrolases"/>
    <property type="match status" value="1"/>
</dbReference>
<dbReference type="GO" id="GO:0012505">
    <property type="term" value="C:endomembrane system"/>
    <property type="evidence" value="ECO:0007669"/>
    <property type="project" value="UniProtKB-SubCell"/>
</dbReference>
<comment type="caution">
    <text evidence="7">The sequence shown here is derived from an EMBL/GenBank/DDBJ whole genome shotgun (WGS) entry which is preliminary data.</text>
</comment>
<dbReference type="PRINTS" id="PR00449">
    <property type="entry name" value="RASTRNSFRMNG"/>
</dbReference>
<dbReference type="NCBIfam" id="TIGR00231">
    <property type="entry name" value="small_GTP"/>
    <property type="match status" value="1"/>
</dbReference>
<accession>A0AAV7Y4T7</accession>
<evidence type="ECO:0000313" key="7">
    <source>
        <dbReference type="EMBL" id="KAJ3423679.1"/>
    </source>
</evidence>
<dbReference type="Proteomes" id="UP001150062">
    <property type="component" value="Unassembled WGS sequence"/>
</dbReference>
<sequence length="200" mass="23224">MNFNNYDYLFKVLLIGESGVGKSSLMIRFTDEFFMDSHIATIGVDFKIKTVNVDDKLVKLQIWDTAGQDRFRSITRQYYRGTKGVILVYDVTNRDSFERIKDWMEEIDRYGEKNCCSIVIGNKSDLESKREVPKEIGQLFAEQHGLKFIETSAKMNKNVDEMFEQISKQMKETEIKNIANNIKNVVKVEKSIKIKKSSCC</sequence>
<dbReference type="PROSITE" id="PS51419">
    <property type="entry name" value="RAB"/>
    <property type="match status" value="1"/>
</dbReference>
<keyword evidence="5" id="KW-0472">Membrane</keyword>
<dbReference type="PROSITE" id="PS51421">
    <property type="entry name" value="RAS"/>
    <property type="match status" value="1"/>
</dbReference>
<dbReference type="SUPFAM" id="SSF52540">
    <property type="entry name" value="P-loop containing nucleoside triphosphate hydrolases"/>
    <property type="match status" value="1"/>
</dbReference>
<keyword evidence="4" id="KW-0342">GTP-binding</keyword>
<evidence type="ECO:0000313" key="9">
    <source>
        <dbReference type="Proteomes" id="UP001146793"/>
    </source>
</evidence>
<evidence type="ECO:0000256" key="1">
    <source>
        <dbReference type="ARBA" id="ARBA00004308"/>
    </source>
</evidence>
<dbReference type="CDD" id="cd00154">
    <property type="entry name" value="Rab"/>
    <property type="match status" value="1"/>
</dbReference>
<dbReference type="InterPro" id="IPR025662">
    <property type="entry name" value="Sigma_54_int_dom_ATP-bd_1"/>
</dbReference>
<evidence type="ECO:0000256" key="5">
    <source>
        <dbReference type="ARBA" id="ARBA00023136"/>
    </source>
</evidence>
<dbReference type="AlphaFoldDB" id="A0AAV7Y4T7"/>
<dbReference type="SMART" id="SM00175">
    <property type="entry name" value="RAB"/>
    <property type="match status" value="1"/>
</dbReference>
<keyword evidence="3" id="KW-0547">Nucleotide-binding</keyword>